<feature type="transmembrane region" description="Helical" evidence="5">
    <location>
        <begin position="122"/>
        <end position="141"/>
    </location>
</feature>
<proteinExistence type="predicted"/>
<name>V6J0X9_9BACL</name>
<sequence length="178" mass="20283">MFSLIRLVSRKTIYITFTIQLLHKLAFLSVPIIEMKLIDALTEKAHAGLPMYVTLSVLFFFLCQGLNYAVDLAEGYAAKEAWVSIYVRLDQELRDLDVKRSNVTSANLQQFMGQNYELIKRFIFQAPLLVVINSLYIIGIIVCMLSLSIPITLVVALSIPIFLVLSMRFEKRMTANQT</sequence>
<comment type="subcellular location">
    <subcellularLocation>
        <location evidence="1">Cell membrane</location>
        <topology evidence="1">Multi-pass membrane protein</topology>
    </subcellularLocation>
</comment>
<dbReference type="STRING" id="1395513.P343_17225"/>
<dbReference type="RefSeq" id="WP_023511636.1">
    <property type="nucleotide sequence ID" value="NZ_AWTC01000024.1"/>
</dbReference>
<keyword evidence="4 5" id="KW-0472">Membrane</keyword>
<dbReference type="OrthoDB" id="9784297at2"/>
<dbReference type="InterPro" id="IPR011527">
    <property type="entry name" value="ABC1_TM_dom"/>
</dbReference>
<gene>
    <name evidence="7" type="ORF">P343_17225</name>
</gene>
<feature type="transmembrane region" description="Helical" evidence="5">
    <location>
        <begin position="12"/>
        <end position="33"/>
    </location>
</feature>
<feature type="domain" description="ABC transmembrane type-1" evidence="6">
    <location>
        <begin position="21"/>
        <end position="178"/>
    </location>
</feature>
<dbReference type="PROSITE" id="PS50929">
    <property type="entry name" value="ABC_TM1F"/>
    <property type="match status" value="1"/>
</dbReference>
<dbReference type="SUPFAM" id="SSF90123">
    <property type="entry name" value="ABC transporter transmembrane region"/>
    <property type="match status" value="1"/>
</dbReference>
<feature type="transmembrane region" description="Helical" evidence="5">
    <location>
        <begin position="45"/>
        <end position="63"/>
    </location>
</feature>
<comment type="caution">
    <text evidence="7">The sequence shown here is derived from an EMBL/GenBank/DDBJ whole genome shotgun (WGS) entry which is preliminary data.</text>
</comment>
<dbReference type="eggNOG" id="COG1132">
    <property type="taxonomic scope" value="Bacteria"/>
</dbReference>
<dbReference type="EMBL" id="AWTC01000024">
    <property type="protein sequence ID" value="EST10414.1"/>
    <property type="molecule type" value="Genomic_DNA"/>
</dbReference>
<reference evidence="7 8" key="1">
    <citation type="journal article" date="2013" name="Genome Announc.">
        <title>Genome Sequence of Sporolactobacillus laevolacticus DSM442, an Efficient Polymer-Grade D-Lactate Producer from Agricultural Waste Cottonseed as a Nitrogen Source.</title>
        <authorList>
            <person name="Wang H."/>
            <person name="Wang L."/>
            <person name="Ju J."/>
            <person name="Yu B."/>
            <person name="Ma Y."/>
        </authorList>
    </citation>
    <scope>NUCLEOTIDE SEQUENCE [LARGE SCALE GENOMIC DNA]</scope>
    <source>
        <strain evidence="7 8">DSM 442</strain>
    </source>
</reference>
<dbReference type="GO" id="GO:0005524">
    <property type="term" value="F:ATP binding"/>
    <property type="evidence" value="ECO:0007669"/>
    <property type="project" value="InterPro"/>
</dbReference>
<evidence type="ECO:0000256" key="1">
    <source>
        <dbReference type="ARBA" id="ARBA00004651"/>
    </source>
</evidence>
<evidence type="ECO:0000313" key="7">
    <source>
        <dbReference type="EMBL" id="EST10414.1"/>
    </source>
</evidence>
<dbReference type="InterPro" id="IPR036640">
    <property type="entry name" value="ABC1_TM_sf"/>
</dbReference>
<dbReference type="GO" id="GO:0140359">
    <property type="term" value="F:ABC-type transporter activity"/>
    <property type="evidence" value="ECO:0007669"/>
    <property type="project" value="InterPro"/>
</dbReference>
<dbReference type="Gene3D" id="1.20.1560.10">
    <property type="entry name" value="ABC transporter type 1, transmembrane domain"/>
    <property type="match status" value="1"/>
</dbReference>
<dbReference type="PATRIC" id="fig|1395513.3.peg.3494"/>
<accession>V6J0X9</accession>
<organism evidence="7 8">
    <name type="scientific">Sporolactobacillus laevolacticus DSM 442</name>
    <dbReference type="NCBI Taxonomy" id="1395513"/>
    <lineage>
        <taxon>Bacteria</taxon>
        <taxon>Bacillati</taxon>
        <taxon>Bacillota</taxon>
        <taxon>Bacilli</taxon>
        <taxon>Bacillales</taxon>
        <taxon>Sporolactobacillaceae</taxon>
        <taxon>Sporolactobacillus</taxon>
    </lineage>
</organism>
<evidence type="ECO:0000256" key="3">
    <source>
        <dbReference type="ARBA" id="ARBA00022989"/>
    </source>
</evidence>
<keyword evidence="8" id="KW-1185">Reference proteome</keyword>
<dbReference type="Proteomes" id="UP000018296">
    <property type="component" value="Unassembled WGS sequence"/>
</dbReference>
<keyword evidence="2 5" id="KW-0812">Transmembrane</keyword>
<keyword evidence="3 5" id="KW-1133">Transmembrane helix</keyword>
<dbReference type="GO" id="GO:0005886">
    <property type="term" value="C:plasma membrane"/>
    <property type="evidence" value="ECO:0007669"/>
    <property type="project" value="UniProtKB-SubCell"/>
</dbReference>
<protein>
    <recommendedName>
        <fullName evidence="6">ABC transmembrane type-1 domain-containing protein</fullName>
    </recommendedName>
</protein>
<feature type="transmembrane region" description="Helical" evidence="5">
    <location>
        <begin position="147"/>
        <end position="165"/>
    </location>
</feature>
<evidence type="ECO:0000256" key="2">
    <source>
        <dbReference type="ARBA" id="ARBA00022692"/>
    </source>
</evidence>
<dbReference type="AlphaFoldDB" id="V6J0X9"/>
<evidence type="ECO:0000256" key="5">
    <source>
        <dbReference type="SAM" id="Phobius"/>
    </source>
</evidence>
<evidence type="ECO:0000256" key="4">
    <source>
        <dbReference type="ARBA" id="ARBA00023136"/>
    </source>
</evidence>
<evidence type="ECO:0000313" key="8">
    <source>
        <dbReference type="Proteomes" id="UP000018296"/>
    </source>
</evidence>
<evidence type="ECO:0000259" key="6">
    <source>
        <dbReference type="PROSITE" id="PS50929"/>
    </source>
</evidence>